<dbReference type="SMART" id="SM00729">
    <property type="entry name" value="Elp3"/>
    <property type="match status" value="1"/>
</dbReference>
<keyword evidence="2" id="KW-0004">4Fe-4S</keyword>
<evidence type="ECO:0000256" key="1">
    <source>
        <dbReference type="ARBA" id="ARBA00001966"/>
    </source>
</evidence>
<dbReference type="STRING" id="349307.Mthe_1011"/>
<dbReference type="GO" id="GO:0003824">
    <property type="term" value="F:catalytic activity"/>
    <property type="evidence" value="ECO:0007669"/>
    <property type="project" value="InterPro"/>
</dbReference>
<evidence type="ECO:0000256" key="6">
    <source>
        <dbReference type="ARBA" id="ARBA00023014"/>
    </source>
</evidence>
<dbReference type="PANTHER" id="PTHR30352:SF5">
    <property type="entry name" value="PYRUVATE FORMATE-LYASE 1-ACTIVATING ENZYME"/>
    <property type="match status" value="1"/>
</dbReference>
<keyword evidence="5" id="KW-0408">Iron</keyword>
<dbReference type="SUPFAM" id="SSF102114">
    <property type="entry name" value="Radical SAM enzymes"/>
    <property type="match status" value="1"/>
</dbReference>
<keyword evidence="4" id="KW-0479">Metal-binding</keyword>
<dbReference type="Gene3D" id="3.20.20.70">
    <property type="entry name" value="Aldolase class I"/>
    <property type="match status" value="1"/>
</dbReference>
<dbReference type="PANTHER" id="PTHR30352">
    <property type="entry name" value="PYRUVATE FORMATE-LYASE-ACTIVATING ENZYME"/>
    <property type="match status" value="1"/>
</dbReference>
<feature type="domain" description="Radical SAM core" evidence="7">
    <location>
        <begin position="15"/>
        <end position="240"/>
    </location>
</feature>
<comment type="cofactor">
    <cofactor evidence="1">
        <name>[4Fe-4S] cluster</name>
        <dbReference type="ChEBI" id="CHEBI:49883"/>
    </cofactor>
</comment>
<keyword evidence="9" id="KW-1185">Reference proteome</keyword>
<name>A0B7X2_METTP</name>
<dbReference type="InterPro" id="IPR058240">
    <property type="entry name" value="rSAM_sf"/>
</dbReference>
<dbReference type="Pfam" id="PF04055">
    <property type="entry name" value="Radical_SAM"/>
    <property type="match status" value="1"/>
</dbReference>
<dbReference type="InterPro" id="IPR007197">
    <property type="entry name" value="rSAM"/>
</dbReference>
<dbReference type="PROSITE" id="PS51918">
    <property type="entry name" value="RADICAL_SAM"/>
    <property type="match status" value="1"/>
</dbReference>
<dbReference type="OrthoDB" id="371936at2157"/>
<dbReference type="GeneID" id="4463210"/>
<dbReference type="InterPro" id="IPR013785">
    <property type="entry name" value="Aldolase_TIM"/>
</dbReference>
<reference evidence="8 9" key="1">
    <citation type="submission" date="2006-10" db="EMBL/GenBank/DDBJ databases">
        <title>Complete sequence of Methanosaeta thermophila PT.</title>
        <authorList>
            <consortium name="US DOE Joint Genome Institute"/>
            <person name="Copeland A."/>
            <person name="Lucas S."/>
            <person name="Lapidus A."/>
            <person name="Barry K."/>
            <person name="Detter J.C."/>
            <person name="Glavina del Rio T."/>
            <person name="Hammon N."/>
            <person name="Israni S."/>
            <person name="Pitluck S."/>
            <person name="Chain P."/>
            <person name="Malfatti S."/>
            <person name="Shin M."/>
            <person name="Vergez L."/>
            <person name="Schmutz J."/>
            <person name="Larimer F."/>
            <person name="Land M."/>
            <person name="Hauser L."/>
            <person name="Kyrpides N."/>
            <person name="Kim E."/>
            <person name="Smith K.S."/>
            <person name="Ingram-Smith C."/>
            <person name="Richardson P."/>
        </authorList>
    </citation>
    <scope>NUCLEOTIDE SEQUENCE [LARGE SCALE GENOMIC DNA]</scope>
    <source>
        <strain evidence="9">DSM 6194 / JCM 14653 / NBRC 101360 / PT</strain>
    </source>
</reference>
<protein>
    <submittedName>
        <fullName evidence="8">Anaerobic ribonucleoside-triphosphate reductase activating protein</fullName>
    </submittedName>
</protein>
<evidence type="ECO:0000313" key="9">
    <source>
        <dbReference type="Proteomes" id="UP000000674"/>
    </source>
</evidence>
<dbReference type="InterPro" id="IPR034457">
    <property type="entry name" value="Organic_radical-activating"/>
</dbReference>
<dbReference type="RefSeq" id="WP_011696190.1">
    <property type="nucleotide sequence ID" value="NC_008553.1"/>
</dbReference>
<dbReference type="InterPro" id="IPR006638">
    <property type="entry name" value="Elp3/MiaA/NifB-like_rSAM"/>
</dbReference>
<dbReference type="SFLD" id="SFLDS00029">
    <property type="entry name" value="Radical_SAM"/>
    <property type="match status" value="1"/>
</dbReference>
<dbReference type="CDD" id="cd01335">
    <property type="entry name" value="Radical_SAM"/>
    <property type="match status" value="1"/>
</dbReference>
<organism evidence="8 9">
    <name type="scientific">Methanothrix thermoacetophila (strain DSM 6194 / JCM 14653 / NBRC 101360 / PT)</name>
    <name type="common">Methanosaeta thermophila</name>
    <dbReference type="NCBI Taxonomy" id="349307"/>
    <lineage>
        <taxon>Archaea</taxon>
        <taxon>Methanobacteriati</taxon>
        <taxon>Methanobacteriota</taxon>
        <taxon>Stenosarchaea group</taxon>
        <taxon>Methanomicrobia</taxon>
        <taxon>Methanotrichales</taxon>
        <taxon>Methanotrichaceae</taxon>
        <taxon>Methanothrix</taxon>
    </lineage>
</organism>
<evidence type="ECO:0000259" key="7">
    <source>
        <dbReference type="PROSITE" id="PS51918"/>
    </source>
</evidence>
<dbReference type="NCBIfam" id="TIGR02495">
    <property type="entry name" value="NrdG2"/>
    <property type="match status" value="1"/>
</dbReference>
<dbReference type="HOGENOM" id="CLU_078147_0_0_2"/>
<sequence>MMVNLGGVVPLSTIDWPGRLSAVVFLRGCPFRCPFCQNAELQSGWTPVEISELINHLFPRRGAGQSILHEFSGSVCIDSVVLSGGEPLAQSDAVVAIAREVDVRGLDLGIETNGYYPESLEVLISEEYLDMVFLDIKAAPREDMYQRATGIRDALPRVLRSLDVIVEHGIPFEIRITVFPGMPSEDELKEVSDLLWRLQPRSLESVVLQQGHPPRGEFEPVSEEDLIRLAQLLKFNIRIRSVRGSLP</sequence>
<dbReference type="GO" id="GO:0051539">
    <property type="term" value="F:4 iron, 4 sulfur cluster binding"/>
    <property type="evidence" value="ECO:0007669"/>
    <property type="project" value="UniProtKB-KW"/>
</dbReference>
<dbReference type="InterPro" id="IPR012840">
    <property type="entry name" value="NrdG2"/>
</dbReference>
<evidence type="ECO:0000256" key="2">
    <source>
        <dbReference type="ARBA" id="ARBA00022485"/>
    </source>
</evidence>
<dbReference type="SFLD" id="SFLDG01094">
    <property type="entry name" value="Uncharacterised_Radical_SAM_Su"/>
    <property type="match status" value="1"/>
</dbReference>
<keyword evidence="3" id="KW-0949">S-adenosyl-L-methionine</keyword>
<proteinExistence type="predicted"/>
<dbReference type="GO" id="GO:0046872">
    <property type="term" value="F:metal ion binding"/>
    <property type="evidence" value="ECO:0007669"/>
    <property type="project" value="UniProtKB-KW"/>
</dbReference>
<dbReference type="Proteomes" id="UP000000674">
    <property type="component" value="Chromosome"/>
</dbReference>
<evidence type="ECO:0000256" key="3">
    <source>
        <dbReference type="ARBA" id="ARBA00022691"/>
    </source>
</evidence>
<accession>A0B7X2</accession>
<dbReference type="KEGG" id="mtp:Mthe_1011"/>
<dbReference type="EMBL" id="CP000477">
    <property type="protein sequence ID" value="ABK14796.1"/>
    <property type="molecule type" value="Genomic_DNA"/>
</dbReference>
<evidence type="ECO:0000256" key="4">
    <source>
        <dbReference type="ARBA" id="ARBA00022723"/>
    </source>
</evidence>
<dbReference type="AlphaFoldDB" id="A0B7X2"/>
<keyword evidence="6" id="KW-0411">Iron-sulfur</keyword>
<gene>
    <name evidence="8" type="ordered locus">Mthe_1011</name>
</gene>
<evidence type="ECO:0000313" key="8">
    <source>
        <dbReference type="EMBL" id="ABK14796.1"/>
    </source>
</evidence>
<evidence type="ECO:0000256" key="5">
    <source>
        <dbReference type="ARBA" id="ARBA00023004"/>
    </source>
</evidence>